<dbReference type="EMBL" id="LBTF01000030">
    <property type="protein sequence ID" value="KKQ34947.1"/>
    <property type="molecule type" value="Genomic_DNA"/>
</dbReference>
<evidence type="ECO:0008006" key="3">
    <source>
        <dbReference type="Google" id="ProtNLM"/>
    </source>
</evidence>
<evidence type="ECO:0000313" key="2">
    <source>
        <dbReference type="Proteomes" id="UP000033876"/>
    </source>
</evidence>
<protein>
    <recommendedName>
        <fullName evidence="3">Transcriptional regulator</fullName>
    </recommendedName>
</protein>
<evidence type="ECO:0000313" key="1">
    <source>
        <dbReference type="EMBL" id="KKQ34947.1"/>
    </source>
</evidence>
<name>A0A0G0GY13_9BACT</name>
<proteinExistence type="predicted"/>
<dbReference type="Proteomes" id="UP000033876">
    <property type="component" value="Unassembled WGS sequence"/>
</dbReference>
<organism evidence="1 2">
    <name type="scientific">Candidatus Nomurabacteria bacterium GW2011_GWB1_37_5</name>
    <dbReference type="NCBI Taxonomy" id="1618742"/>
    <lineage>
        <taxon>Bacteria</taxon>
        <taxon>Candidatus Nomuraibacteriota</taxon>
    </lineage>
</organism>
<gene>
    <name evidence="1" type="ORF">US50_C0030G0004</name>
</gene>
<accession>A0A0G0GY13</accession>
<reference evidence="1 2" key="1">
    <citation type="journal article" date="2015" name="Nature">
        <title>rRNA introns, odd ribosomes, and small enigmatic genomes across a large radiation of phyla.</title>
        <authorList>
            <person name="Brown C.T."/>
            <person name="Hug L.A."/>
            <person name="Thomas B.C."/>
            <person name="Sharon I."/>
            <person name="Castelle C.J."/>
            <person name="Singh A."/>
            <person name="Wilkins M.J."/>
            <person name="Williams K.H."/>
            <person name="Banfield J.F."/>
        </authorList>
    </citation>
    <scope>NUCLEOTIDE SEQUENCE [LARGE SCALE GENOMIC DNA]</scope>
</reference>
<comment type="caution">
    <text evidence="1">The sequence shown here is derived from an EMBL/GenBank/DDBJ whole genome shotgun (WGS) entry which is preliminary data.</text>
</comment>
<sequence>MSNALEKLFGGANRIKIMRLFLLNQDLFFDAEDVSKRSKVGLLNTRKELKFLENIGFVKKKGIKKEILSKSKKKLKKTVGYYLNNNFQYKEALRGLLSMDNFLKKGELTSRFKGHGKIKLLVVAGAFLQNKDCRVDLLVVGDNLNKKALEDKVKTIESELGQELCYAIFDTNEFIYRMNMYDKLIRDILDFPNEHLIDTGEIST</sequence>
<dbReference type="AlphaFoldDB" id="A0A0G0GY13"/>